<dbReference type="EMBL" id="FUXM01000001">
    <property type="protein sequence ID" value="SJZ51408.1"/>
    <property type="molecule type" value="Genomic_DNA"/>
</dbReference>
<feature type="chain" id="PRO_5012775198" evidence="5">
    <location>
        <begin position="26"/>
        <end position="551"/>
    </location>
</feature>
<feature type="signal peptide" evidence="5">
    <location>
        <begin position="1"/>
        <end position="25"/>
    </location>
</feature>
<dbReference type="FunFam" id="3.10.105.10:FF:000001">
    <property type="entry name" value="Oligopeptide ABC transporter, oligopeptide-binding protein"/>
    <property type="match status" value="1"/>
</dbReference>
<dbReference type="Pfam" id="PF00496">
    <property type="entry name" value="SBP_bac_5"/>
    <property type="match status" value="1"/>
</dbReference>
<dbReference type="PROSITE" id="PS51257">
    <property type="entry name" value="PROKAR_LIPOPROTEIN"/>
    <property type="match status" value="1"/>
</dbReference>
<dbReference type="Proteomes" id="UP000189933">
    <property type="component" value="Unassembled WGS sequence"/>
</dbReference>
<dbReference type="SUPFAM" id="SSF53850">
    <property type="entry name" value="Periplasmic binding protein-like II"/>
    <property type="match status" value="1"/>
</dbReference>
<evidence type="ECO:0000313" key="7">
    <source>
        <dbReference type="EMBL" id="SJZ51408.1"/>
    </source>
</evidence>
<dbReference type="CDD" id="cd08504">
    <property type="entry name" value="PBP2_OppA"/>
    <property type="match status" value="1"/>
</dbReference>
<dbReference type="AlphaFoldDB" id="A0A1T4LA13"/>
<accession>A0A1T4LA13</accession>
<protein>
    <submittedName>
        <fullName evidence="7">Oligopeptide transport system substrate-binding protein</fullName>
    </submittedName>
</protein>
<dbReference type="RefSeq" id="WP_078664254.1">
    <property type="nucleotide sequence ID" value="NZ_FUXM01000001.1"/>
</dbReference>
<dbReference type="PANTHER" id="PTHR30290:SF79">
    <property type="entry name" value="DIPEPTIDE-BINDING PROTEIN DPPE"/>
    <property type="match status" value="1"/>
</dbReference>
<evidence type="ECO:0000256" key="3">
    <source>
        <dbReference type="ARBA" id="ARBA00022448"/>
    </source>
</evidence>
<dbReference type="OrthoDB" id="137511at2"/>
<comment type="similarity">
    <text evidence="2">Belongs to the bacterial solute-binding protein 5 family.</text>
</comment>
<keyword evidence="8" id="KW-1185">Reference proteome</keyword>
<dbReference type="PIRSF" id="PIRSF002741">
    <property type="entry name" value="MppA"/>
    <property type="match status" value="1"/>
</dbReference>
<name>A0A1T4LA13_9FIRM</name>
<comment type="subcellular location">
    <subcellularLocation>
        <location evidence="1">Cell envelope</location>
    </subcellularLocation>
</comment>
<dbReference type="GO" id="GO:0030288">
    <property type="term" value="C:outer membrane-bounded periplasmic space"/>
    <property type="evidence" value="ECO:0007669"/>
    <property type="project" value="UniProtKB-ARBA"/>
</dbReference>
<dbReference type="GO" id="GO:1904680">
    <property type="term" value="F:peptide transmembrane transporter activity"/>
    <property type="evidence" value="ECO:0007669"/>
    <property type="project" value="TreeGrafter"/>
</dbReference>
<keyword evidence="4 5" id="KW-0732">Signal</keyword>
<dbReference type="Gene3D" id="3.10.105.10">
    <property type="entry name" value="Dipeptide-binding Protein, Domain 3"/>
    <property type="match status" value="1"/>
</dbReference>
<sequence>MKFGKKALAALLSLSLVLGAGLAGCAGKTETKEGGKQAEVQMAKEQVIKYNLGADPETLDPAKATGAPEMTVLNALFEGLTRYDKDGKIAPGMAEKWEISEDGTKYTFHLRDAKWSNGDPVTAKDFEYAWLRALDPKTASDYAYQLYYLKNGEEYNSGKITDPAQVGVKAIDDKTLEVTLKAPAPQFLGLTAFSTLYPVNKKAVEANPEAWFKKPETMITNGPFKMKEWTPKQQIVVEKNPGYWDANTVKLNQVVFTMVESADTELTMFKTGQIDIGNNPPTQEIENLKKDGSLKIGPQLTTYFYRFNVTRKPLDNPKVRKALALAIDREAIVKNVTKAGQTPADAFVPVGFPDATPDKDFRKVGGSLIKTFDAEEARKLLAEAGYPDGKGFPEITILYNTNENHQKIALAIQEMWKKNLGINVKLVNQEWKVYLKSQSNLDYDISRAGWGADYLDPMTFMDMFVTNGGNNNTGWSNARYDELIKKANLESDNAKRMEYMHEAEKILMDEMPIAPIYFYTHPYLMKDNLKDVVVPSFGPYFEFKWAWVAEK</sequence>
<reference evidence="8" key="1">
    <citation type="submission" date="2017-02" db="EMBL/GenBank/DDBJ databases">
        <authorList>
            <person name="Varghese N."/>
            <person name="Submissions S."/>
        </authorList>
    </citation>
    <scope>NUCLEOTIDE SEQUENCE [LARGE SCALE GENOMIC DNA]</scope>
    <source>
        <strain evidence="8">DSM 16521</strain>
    </source>
</reference>
<gene>
    <name evidence="7" type="ORF">SAMN02745885_00101</name>
</gene>
<dbReference type="GO" id="GO:0043190">
    <property type="term" value="C:ATP-binding cassette (ABC) transporter complex"/>
    <property type="evidence" value="ECO:0007669"/>
    <property type="project" value="InterPro"/>
</dbReference>
<evidence type="ECO:0000256" key="5">
    <source>
        <dbReference type="SAM" id="SignalP"/>
    </source>
</evidence>
<feature type="domain" description="Solute-binding protein family 5" evidence="6">
    <location>
        <begin position="88"/>
        <end position="472"/>
    </location>
</feature>
<evidence type="ECO:0000256" key="2">
    <source>
        <dbReference type="ARBA" id="ARBA00005695"/>
    </source>
</evidence>
<dbReference type="InterPro" id="IPR039424">
    <property type="entry name" value="SBP_5"/>
</dbReference>
<proteinExistence type="inferred from homology"/>
<evidence type="ECO:0000313" key="8">
    <source>
        <dbReference type="Proteomes" id="UP000189933"/>
    </source>
</evidence>
<dbReference type="Gene3D" id="3.40.190.10">
    <property type="entry name" value="Periplasmic binding protein-like II"/>
    <property type="match status" value="1"/>
</dbReference>
<evidence type="ECO:0000256" key="1">
    <source>
        <dbReference type="ARBA" id="ARBA00004196"/>
    </source>
</evidence>
<dbReference type="InterPro" id="IPR030678">
    <property type="entry name" value="Peptide/Ni-bd"/>
</dbReference>
<evidence type="ECO:0000256" key="4">
    <source>
        <dbReference type="ARBA" id="ARBA00022729"/>
    </source>
</evidence>
<evidence type="ECO:0000259" key="6">
    <source>
        <dbReference type="Pfam" id="PF00496"/>
    </source>
</evidence>
<dbReference type="InterPro" id="IPR000914">
    <property type="entry name" value="SBP_5_dom"/>
</dbReference>
<dbReference type="PANTHER" id="PTHR30290">
    <property type="entry name" value="PERIPLASMIC BINDING COMPONENT OF ABC TRANSPORTER"/>
    <property type="match status" value="1"/>
</dbReference>
<dbReference type="GO" id="GO:0015833">
    <property type="term" value="P:peptide transport"/>
    <property type="evidence" value="ECO:0007669"/>
    <property type="project" value="TreeGrafter"/>
</dbReference>
<dbReference type="FunFam" id="3.90.76.10:FF:000001">
    <property type="entry name" value="Oligopeptide ABC transporter substrate-binding protein"/>
    <property type="match status" value="1"/>
</dbReference>
<dbReference type="Gene3D" id="3.90.76.10">
    <property type="entry name" value="Dipeptide-binding Protein, Domain 1"/>
    <property type="match status" value="1"/>
</dbReference>
<keyword evidence="3" id="KW-0813">Transport</keyword>
<organism evidence="7 8">
    <name type="scientific">Carboxydocella sporoproducens DSM 16521</name>
    <dbReference type="NCBI Taxonomy" id="1121270"/>
    <lineage>
        <taxon>Bacteria</taxon>
        <taxon>Bacillati</taxon>
        <taxon>Bacillota</taxon>
        <taxon>Clostridia</taxon>
        <taxon>Eubacteriales</taxon>
        <taxon>Clostridiales Family XVI. Incertae Sedis</taxon>
        <taxon>Carboxydocella</taxon>
    </lineage>
</organism>